<dbReference type="EMBL" id="BARV01023727">
    <property type="protein sequence ID" value="GAI40060.1"/>
    <property type="molecule type" value="Genomic_DNA"/>
</dbReference>
<reference evidence="11" key="1">
    <citation type="journal article" date="2014" name="Front. Microbiol.">
        <title>High frequency of phylogenetically diverse reductive dehalogenase-homologous genes in deep subseafloor sedimentary metagenomes.</title>
        <authorList>
            <person name="Kawai M."/>
            <person name="Futagami T."/>
            <person name="Toyoda A."/>
            <person name="Takaki Y."/>
            <person name="Nishi S."/>
            <person name="Hori S."/>
            <person name="Arai W."/>
            <person name="Tsubouchi T."/>
            <person name="Morono Y."/>
            <person name="Uchiyama I."/>
            <person name="Ito T."/>
            <person name="Fujiyama A."/>
            <person name="Inagaki F."/>
            <person name="Takami H."/>
        </authorList>
    </citation>
    <scope>NUCLEOTIDE SEQUENCE</scope>
    <source>
        <strain evidence="11">Expedition CK06-06</strain>
    </source>
</reference>
<dbReference type="AlphaFoldDB" id="X1PLY9"/>
<dbReference type="Pfam" id="PF19303">
    <property type="entry name" value="Anticodon_3"/>
    <property type="match status" value="1"/>
</dbReference>
<protein>
    <recommendedName>
        <fullName evidence="8">Methionyl-tRNA synthetase</fullName>
    </recommendedName>
</protein>
<dbReference type="InterPro" id="IPR002547">
    <property type="entry name" value="tRNA-bd_dom"/>
</dbReference>
<dbReference type="SUPFAM" id="SSF50249">
    <property type="entry name" value="Nucleic acid-binding proteins"/>
    <property type="match status" value="1"/>
</dbReference>
<feature type="non-terminal residue" evidence="11">
    <location>
        <position position="267"/>
    </location>
</feature>
<dbReference type="InterPro" id="IPR014729">
    <property type="entry name" value="Rossmann-like_a/b/a_fold"/>
</dbReference>
<name>X1PLY9_9ZZZZ</name>
<evidence type="ECO:0000256" key="2">
    <source>
        <dbReference type="ARBA" id="ARBA00022598"/>
    </source>
</evidence>
<evidence type="ECO:0000256" key="4">
    <source>
        <dbReference type="ARBA" id="ARBA00022840"/>
    </source>
</evidence>
<dbReference type="GO" id="GO:0006431">
    <property type="term" value="P:methionyl-tRNA aminoacylation"/>
    <property type="evidence" value="ECO:0007669"/>
    <property type="project" value="TreeGrafter"/>
</dbReference>
<evidence type="ECO:0000256" key="3">
    <source>
        <dbReference type="ARBA" id="ARBA00022741"/>
    </source>
</evidence>
<comment type="caution">
    <text evidence="11">The sequence shown here is derived from an EMBL/GenBank/DDBJ whole genome shotgun (WGS) entry which is preliminary data.</text>
</comment>
<sequence>AIWVPDILKKFDVDAIRYYLSINMPENKDTNWMWDDFVAKNNDELVGAYGNFVHRVVTFTQKNFGEIPKLGKLNTSDKEAIKKIEETSKEVSDALEKCHFKKGLRAAMNLAQFGNQYFNQNEPWKLVKEDEERCKTVLHVSLKIINALSVFIASYLPFSSDKIWKLLGNKDSIHEGKWEFAFNNLNVGYKLERPQPLFTKLSLQDFMVEADPFSKFDLRVAKILDVKDHPQADKLYMMQIDIGALGKRVLVAGMKPYYSIEEIKGKK</sequence>
<dbReference type="InterPro" id="IPR023458">
    <property type="entry name" value="Met-tRNA_ligase_1"/>
</dbReference>
<dbReference type="GO" id="GO:0004825">
    <property type="term" value="F:methionine-tRNA ligase activity"/>
    <property type="evidence" value="ECO:0007669"/>
    <property type="project" value="UniProtKB-EC"/>
</dbReference>
<dbReference type="InterPro" id="IPR015413">
    <property type="entry name" value="Methionyl/Leucyl_tRNA_Synth"/>
</dbReference>
<evidence type="ECO:0000256" key="5">
    <source>
        <dbReference type="ARBA" id="ARBA00022884"/>
    </source>
</evidence>
<dbReference type="SUPFAM" id="SSF52374">
    <property type="entry name" value="Nucleotidylyl transferase"/>
    <property type="match status" value="1"/>
</dbReference>
<dbReference type="Pfam" id="PF09334">
    <property type="entry name" value="tRNA-synt_1g"/>
    <property type="match status" value="1"/>
</dbReference>
<dbReference type="GO" id="GO:0000049">
    <property type="term" value="F:tRNA binding"/>
    <property type="evidence" value="ECO:0007669"/>
    <property type="project" value="UniProtKB-KW"/>
</dbReference>
<dbReference type="SUPFAM" id="SSF47323">
    <property type="entry name" value="Anticodon-binding domain of a subclass of class I aminoacyl-tRNA synthetases"/>
    <property type="match status" value="1"/>
</dbReference>
<dbReference type="InterPro" id="IPR012340">
    <property type="entry name" value="NA-bd_OB-fold"/>
</dbReference>
<dbReference type="Gene3D" id="1.10.730.10">
    <property type="entry name" value="Isoleucyl-tRNA Synthetase, Domain 1"/>
    <property type="match status" value="1"/>
</dbReference>
<evidence type="ECO:0000256" key="1">
    <source>
        <dbReference type="ARBA" id="ARBA00022555"/>
    </source>
</evidence>
<feature type="non-terminal residue" evidence="11">
    <location>
        <position position="1"/>
    </location>
</feature>
<proteinExistence type="predicted"/>
<evidence type="ECO:0000256" key="6">
    <source>
        <dbReference type="ARBA" id="ARBA00022917"/>
    </source>
</evidence>
<comment type="catalytic activity">
    <reaction evidence="9">
        <text>tRNA(Met) + L-methionine + ATP = L-methionyl-tRNA(Met) + AMP + diphosphate</text>
        <dbReference type="Rhea" id="RHEA:13481"/>
        <dbReference type="Rhea" id="RHEA-COMP:9667"/>
        <dbReference type="Rhea" id="RHEA-COMP:9698"/>
        <dbReference type="ChEBI" id="CHEBI:30616"/>
        <dbReference type="ChEBI" id="CHEBI:33019"/>
        <dbReference type="ChEBI" id="CHEBI:57844"/>
        <dbReference type="ChEBI" id="CHEBI:78442"/>
        <dbReference type="ChEBI" id="CHEBI:78530"/>
        <dbReference type="ChEBI" id="CHEBI:456215"/>
        <dbReference type="EC" id="6.1.1.10"/>
    </reaction>
</comment>
<dbReference type="Gene3D" id="3.40.50.620">
    <property type="entry name" value="HUPs"/>
    <property type="match status" value="1"/>
</dbReference>
<accession>X1PLY9</accession>
<evidence type="ECO:0000256" key="9">
    <source>
        <dbReference type="ARBA" id="ARBA00047364"/>
    </source>
</evidence>
<dbReference type="GO" id="GO:0005524">
    <property type="term" value="F:ATP binding"/>
    <property type="evidence" value="ECO:0007669"/>
    <property type="project" value="UniProtKB-KW"/>
</dbReference>
<dbReference type="GO" id="GO:0005829">
    <property type="term" value="C:cytosol"/>
    <property type="evidence" value="ECO:0007669"/>
    <property type="project" value="TreeGrafter"/>
</dbReference>
<dbReference type="Pfam" id="PF01588">
    <property type="entry name" value="tRNA_bind"/>
    <property type="match status" value="1"/>
</dbReference>
<dbReference type="InterPro" id="IPR009080">
    <property type="entry name" value="tRNAsynth_Ia_anticodon-bd"/>
</dbReference>
<keyword evidence="6" id="KW-0648">Protein biosynthesis</keyword>
<evidence type="ECO:0000256" key="8">
    <source>
        <dbReference type="ARBA" id="ARBA00030904"/>
    </source>
</evidence>
<keyword evidence="5" id="KW-0694">RNA-binding</keyword>
<feature type="domain" description="TRNA-binding" evidence="10">
    <location>
        <begin position="212"/>
        <end position="267"/>
    </location>
</feature>
<organism evidence="11">
    <name type="scientific">marine sediment metagenome</name>
    <dbReference type="NCBI Taxonomy" id="412755"/>
    <lineage>
        <taxon>unclassified sequences</taxon>
        <taxon>metagenomes</taxon>
        <taxon>ecological metagenomes</taxon>
    </lineage>
</organism>
<keyword evidence="4" id="KW-0067">ATP-binding</keyword>
<evidence type="ECO:0000256" key="7">
    <source>
        <dbReference type="ARBA" id="ARBA00023146"/>
    </source>
</evidence>
<keyword evidence="2" id="KW-0436">Ligase</keyword>
<dbReference type="PROSITE" id="PS50886">
    <property type="entry name" value="TRBD"/>
    <property type="match status" value="1"/>
</dbReference>
<evidence type="ECO:0000313" key="11">
    <source>
        <dbReference type="EMBL" id="GAI40060.1"/>
    </source>
</evidence>
<dbReference type="PANTHER" id="PTHR45765:SF1">
    <property type="entry name" value="METHIONINE--TRNA LIGASE, CYTOPLASMIC"/>
    <property type="match status" value="1"/>
</dbReference>
<dbReference type="Gene3D" id="2.40.50.140">
    <property type="entry name" value="Nucleic acid-binding proteins"/>
    <property type="match status" value="1"/>
</dbReference>
<dbReference type="InterPro" id="IPR041872">
    <property type="entry name" value="Anticodon_Met"/>
</dbReference>
<keyword evidence="3" id="KW-0547">Nucleotide-binding</keyword>
<evidence type="ECO:0000259" key="10">
    <source>
        <dbReference type="PROSITE" id="PS50886"/>
    </source>
</evidence>
<gene>
    <name evidence="11" type="ORF">S06H3_38871</name>
</gene>
<dbReference type="PANTHER" id="PTHR45765">
    <property type="entry name" value="METHIONINE--TRNA LIGASE"/>
    <property type="match status" value="1"/>
</dbReference>
<keyword evidence="1" id="KW-0820">tRNA-binding</keyword>
<dbReference type="CDD" id="cd07957">
    <property type="entry name" value="Anticodon_Ia_Met"/>
    <property type="match status" value="1"/>
</dbReference>
<keyword evidence="7" id="KW-0030">Aminoacyl-tRNA synthetase</keyword>